<dbReference type="Proteomes" id="UP000012960">
    <property type="component" value="Unplaced"/>
</dbReference>
<dbReference type="GO" id="GO:0061630">
    <property type="term" value="F:ubiquitin protein ligase activity"/>
    <property type="evidence" value="ECO:0007669"/>
    <property type="project" value="UniProtKB-EC"/>
</dbReference>
<dbReference type="InterPro" id="IPR045210">
    <property type="entry name" value="RING-Ubox_PUB"/>
</dbReference>
<evidence type="ECO:0000256" key="3">
    <source>
        <dbReference type="ARBA" id="ARBA00012483"/>
    </source>
</evidence>
<reference evidence="8" key="2">
    <citation type="submission" date="2021-05" db="UniProtKB">
        <authorList>
            <consortium name="EnsemblPlants"/>
        </authorList>
    </citation>
    <scope>IDENTIFICATION</scope>
    <source>
        <strain evidence="8">subsp. malaccensis</strain>
    </source>
</reference>
<name>A0A804IL77_MUSAM</name>
<comment type="catalytic activity">
    <reaction evidence="1">
        <text>S-ubiquitinyl-[E2 ubiquitin-conjugating enzyme]-L-cysteine + [acceptor protein]-L-lysine = [E2 ubiquitin-conjugating enzyme]-L-cysteine + N(6)-ubiquitinyl-[acceptor protein]-L-lysine.</text>
        <dbReference type="EC" id="2.3.2.27"/>
    </reaction>
</comment>
<dbReference type="InterPro" id="IPR052608">
    <property type="entry name" value="U-box_domain_protein"/>
</dbReference>
<dbReference type="InterPro" id="IPR013083">
    <property type="entry name" value="Znf_RING/FYVE/PHD"/>
</dbReference>
<dbReference type="CDD" id="cd16664">
    <property type="entry name" value="RING-Ubox_PUB"/>
    <property type="match status" value="1"/>
</dbReference>
<gene>
    <name evidence="7" type="ORF">GSMUA_110360.1</name>
</gene>
<evidence type="ECO:0000313" key="9">
    <source>
        <dbReference type="Proteomes" id="UP000012960"/>
    </source>
</evidence>
<dbReference type="KEGG" id="mus:103980646"/>
<dbReference type="PROSITE" id="PS51698">
    <property type="entry name" value="U_BOX"/>
    <property type="match status" value="1"/>
</dbReference>
<dbReference type="Gramene" id="Ma04_t05050.1">
    <property type="protein sequence ID" value="Ma04_p05050.1"/>
    <property type="gene ID" value="Ma04_g05050"/>
</dbReference>
<dbReference type="SUPFAM" id="SSF48371">
    <property type="entry name" value="ARM repeat"/>
    <property type="match status" value="1"/>
</dbReference>
<evidence type="ECO:0000256" key="1">
    <source>
        <dbReference type="ARBA" id="ARBA00000900"/>
    </source>
</evidence>
<dbReference type="EC" id="2.3.2.27" evidence="3"/>
<reference evidence="7" key="1">
    <citation type="submission" date="2021-03" db="EMBL/GenBank/DDBJ databases">
        <authorList>
            <consortium name="Genoscope - CEA"/>
            <person name="William W."/>
        </authorList>
    </citation>
    <scope>NUCLEOTIDE SEQUENCE</scope>
    <source>
        <strain evidence="7">Doubled-haploid Pahang</strain>
    </source>
</reference>
<comment type="pathway">
    <text evidence="2">Protein modification; protein ubiquitination.</text>
</comment>
<dbReference type="SUPFAM" id="SSF57850">
    <property type="entry name" value="RING/U-box"/>
    <property type="match status" value="1"/>
</dbReference>
<dbReference type="SMART" id="SM00185">
    <property type="entry name" value="ARM"/>
    <property type="match status" value="7"/>
</dbReference>
<protein>
    <recommendedName>
        <fullName evidence="3">RING-type E3 ubiquitin transferase</fullName>
        <ecNumber evidence="3">2.3.2.27</ecNumber>
    </recommendedName>
</protein>
<dbReference type="PANTHER" id="PTHR45958:SF5">
    <property type="entry name" value="RING-TYPE E3 UBIQUITIN TRANSFERASE"/>
    <property type="match status" value="1"/>
</dbReference>
<proteinExistence type="predicted"/>
<dbReference type="OrthoDB" id="7537227at2759"/>
<evidence type="ECO:0000313" key="7">
    <source>
        <dbReference type="EMBL" id="CAG1841241.1"/>
    </source>
</evidence>
<keyword evidence="5" id="KW-0175">Coiled coil</keyword>
<dbReference type="Gene3D" id="1.25.10.10">
    <property type="entry name" value="Leucine-rich Repeat Variant"/>
    <property type="match status" value="3"/>
</dbReference>
<dbReference type="InterPro" id="IPR003613">
    <property type="entry name" value="Ubox_domain"/>
</dbReference>
<dbReference type="SMART" id="SM00504">
    <property type="entry name" value="Ubox"/>
    <property type="match status" value="1"/>
</dbReference>
<feature type="coiled-coil region" evidence="5">
    <location>
        <begin position="212"/>
        <end position="280"/>
    </location>
</feature>
<feature type="domain" description="U-box" evidence="6">
    <location>
        <begin position="318"/>
        <end position="392"/>
    </location>
</feature>
<evidence type="ECO:0000256" key="4">
    <source>
        <dbReference type="ARBA" id="ARBA00022679"/>
    </source>
</evidence>
<dbReference type="GO" id="GO:0016567">
    <property type="term" value="P:protein ubiquitination"/>
    <property type="evidence" value="ECO:0007669"/>
    <property type="project" value="UniProtKB-UniPathway"/>
</dbReference>
<dbReference type="OMA" id="VKMIMAK"/>
<dbReference type="UniPathway" id="UPA00143"/>
<dbReference type="Pfam" id="PF04564">
    <property type="entry name" value="U-box"/>
    <property type="match status" value="1"/>
</dbReference>
<dbReference type="EnsemblPlants" id="Ma04_t05050.1">
    <property type="protein sequence ID" value="Ma04_p05050.1"/>
    <property type="gene ID" value="Ma04_g05050"/>
</dbReference>
<evidence type="ECO:0000256" key="5">
    <source>
        <dbReference type="SAM" id="Coils"/>
    </source>
</evidence>
<dbReference type="InParanoid" id="A0A804IL77"/>
<evidence type="ECO:0000259" key="6">
    <source>
        <dbReference type="PROSITE" id="PS51698"/>
    </source>
</evidence>
<dbReference type="InterPro" id="IPR000225">
    <property type="entry name" value="Armadillo"/>
</dbReference>
<keyword evidence="4" id="KW-0808">Transferase</keyword>
<dbReference type="AlphaFoldDB" id="A0A804IL77"/>
<dbReference type="Gene3D" id="3.30.40.10">
    <property type="entry name" value="Zinc/RING finger domain, C3HC4 (zinc finger)"/>
    <property type="match status" value="1"/>
</dbReference>
<dbReference type="PANTHER" id="PTHR45958">
    <property type="entry name" value="RING-TYPE E3 UBIQUITIN TRANSFERASE"/>
    <property type="match status" value="1"/>
</dbReference>
<evidence type="ECO:0000256" key="2">
    <source>
        <dbReference type="ARBA" id="ARBA00004906"/>
    </source>
</evidence>
<accession>A0A804IL77</accession>
<dbReference type="InterPro" id="IPR016024">
    <property type="entry name" value="ARM-type_fold"/>
</dbReference>
<dbReference type="InterPro" id="IPR011989">
    <property type="entry name" value="ARM-like"/>
</dbReference>
<sequence length="1064" mass="116934">MTPLLHTSALCSSPPPLSTLTADPIAYSFLASFLGRVERLLLRWTGSNCLGDSGKMATAEPIMNASLVPDSELISRAVQAACGTIRAARDVLVERHSFAELAAYLDRVVPILDQLKATTPAANRDGTLADAAGILAREVEAARALALDCGKRNRIYLLLNCRRIVTRLESATREIGRAISLLPLTSLDLSSAIRDEAKLLSDSMVRAEFRAAAAEEETLRKLESAIQEHNSDRSYANSLLALIADAVGISKDRTVLKKEFAEFKEEVAEAKLRKDLAEAIQMDQIIALLSRADATSSFKEKEVKYYSKRNSLGSQPLEPLQSFYCPITRDVMEDPVETSSGQTFERSAIERWFADGNTTCPLTMTPLNTGFLRHNITLRKSIEEWKERNNIIIISSMKSKLSLDDEVVLRSLAQLQELCEEKFSNRECVVMEDYLPILVGLLGRNNSQIRNHTLYILRLLVEDSDDNREKIAEVDNAIQSIVKSLARRTDERKAAVALLLELSKNNAICGHIGKVQGCILLLVTIINSDNNQAADDARELLENLSFLDDNVVLMAKANYFQPLLRCLNSGPEYLKMKMVKALAEMELTDHSKETLFKEGALQPLLQMLSLSDADGKRMAIKAIQKLSSFGPNGLQIIRDGAISPLLDLLFQAIPASSNLRDQVAATILNITVSAAALQTNEALSILKSDAEISRLFSLVMLTGPTIQQSILGTFYALCQLPSAKDMRTKLRQFSAVQLLISQCEHRDLSVRASAVKLLSCLMEDGDDNVSAESVTQRCLETLLSIIKTSKDEEEVAAALRIISDLPIGYTHVTRWIADAGAITVFVSYIRDAKLSGPFRNKLIENALRVLCRFTMSTNPECQKIAAKSGLIPLLVQLLGSGTPAAKRYAATLLCQFSESSLSLSRLVERHGGFWCFAPPPEIRCPVHNGVCSAETSYCLLEADAIGPLLSLLGDSDSSICDAALSALSTLIEGERLQSGSKVLHESNGIAPIVKVLSSRSTELQEKALNVLERIFRLQEYKRIYGALAQMPLVDITQRSNGPVRALAARILAHLDVLHDQSSYF</sequence>
<keyword evidence="9" id="KW-1185">Reference proteome</keyword>
<dbReference type="EMBL" id="HG996469">
    <property type="protein sequence ID" value="CAG1841241.1"/>
    <property type="molecule type" value="Genomic_DNA"/>
</dbReference>
<evidence type="ECO:0000313" key="8">
    <source>
        <dbReference type="EnsemblPlants" id="Ma04_p05050.1"/>
    </source>
</evidence>
<organism evidence="8 9">
    <name type="scientific">Musa acuminata subsp. malaccensis</name>
    <name type="common">Wild banana</name>
    <name type="synonym">Musa malaccensis</name>
    <dbReference type="NCBI Taxonomy" id="214687"/>
    <lineage>
        <taxon>Eukaryota</taxon>
        <taxon>Viridiplantae</taxon>
        <taxon>Streptophyta</taxon>
        <taxon>Embryophyta</taxon>
        <taxon>Tracheophyta</taxon>
        <taxon>Spermatophyta</taxon>
        <taxon>Magnoliopsida</taxon>
        <taxon>Liliopsida</taxon>
        <taxon>Zingiberales</taxon>
        <taxon>Musaceae</taxon>
        <taxon>Musa</taxon>
    </lineage>
</organism>